<evidence type="ECO:0000313" key="4">
    <source>
        <dbReference type="WBParaSite" id="PgR109_g016_t02"/>
    </source>
</evidence>
<feature type="transmembrane region" description="Helical" evidence="1">
    <location>
        <begin position="12"/>
        <end position="34"/>
    </location>
</feature>
<keyword evidence="1" id="KW-0472">Membrane</keyword>
<dbReference type="WBParaSite" id="PgR109_g016_t01">
    <property type="protein sequence ID" value="PgR109_g016_t01"/>
    <property type="gene ID" value="PgR109_g016"/>
</dbReference>
<dbReference type="WBParaSite" id="PgR109_g016_t02">
    <property type="protein sequence ID" value="PgR109_g016_t02"/>
    <property type="gene ID" value="PgR109_g016"/>
</dbReference>
<name>A0A915CAB6_PARUN</name>
<organism evidence="2 4">
    <name type="scientific">Parascaris univalens</name>
    <name type="common">Nematode worm</name>
    <dbReference type="NCBI Taxonomy" id="6257"/>
    <lineage>
        <taxon>Eukaryota</taxon>
        <taxon>Metazoa</taxon>
        <taxon>Ecdysozoa</taxon>
        <taxon>Nematoda</taxon>
        <taxon>Chromadorea</taxon>
        <taxon>Rhabditida</taxon>
        <taxon>Spirurina</taxon>
        <taxon>Ascaridomorpha</taxon>
        <taxon>Ascaridoidea</taxon>
        <taxon>Ascarididae</taxon>
        <taxon>Parascaris</taxon>
    </lineage>
</organism>
<accession>A0A915CAB6</accession>
<evidence type="ECO:0000313" key="2">
    <source>
        <dbReference type="Proteomes" id="UP000887569"/>
    </source>
</evidence>
<evidence type="ECO:0000256" key="1">
    <source>
        <dbReference type="SAM" id="Phobius"/>
    </source>
</evidence>
<sequence>MYTSQKVQIWDYFSVIIAFLIFISFVWIYSFFVIQVIAVDRDERSVQPPFGGIRKSIASGQRARRI</sequence>
<dbReference type="Proteomes" id="UP000887569">
    <property type="component" value="Unplaced"/>
</dbReference>
<keyword evidence="1" id="KW-1133">Transmembrane helix</keyword>
<keyword evidence="1" id="KW-0812">Transmembrane</keyword>
<evidence type="ECO:0000313" key="3">
    <source>
        <dbReference type="WBParaSite" id="PgR109_g016_t01"/>
    </source>
</evidence>
<proteinExistence type="predicted"/>
<reference evidence="3 4" key="1">
    <citation type="submission" date="2022-11" db="UniProtKB">
        <authorList>
            <consortium name="WormBaseParasite"/>
        </authorList>
    </citation>
    <scope>IDENTIFICATION</scope>
</reference>
<keyword evidence="2" id="KW-1185">Reference proteome</keyword>
<protein>
    <submittedName>
        <fullName evidence="3 4">Uncharacterized protein</fullName>
    </submittedName>
</protein>
<dbReference type="AlphaFoldDB" id="A0A915CAB6"/>
<dbReference type="WBParaSite" id="PgR109_g016_t03">
    <property type="protein sequence ID" value="PgR109_g016_t03"/>
    <property type="gene ID" value="PgR109_g016"/>
</dbReference>